<dbReference type="Pfam" id="PF14024">
    <property type="entry name" value="DUF4240"/>
    <property type="match status" value="1"/>
</dbReference>
<reference evidence="2 3" key="1">
    <citation type="submission" date="2019-07" db="EMBL/GenBank/DDBJ databases">
        <title>Whole genome shotgun sequence of Cellulomonas terrae NBRC 100819.</title>
        <authorList>
            <person name="Hosoyama A."/>
            <person name="Uohara A."/>
            <person name="Ohji S."/>
            <person name="Ichikawa N."/>
        </authorList>
    </citation>
    <scope>NUCLEOTIDE SEQUENCE [LARGE SCALE GENOMIC DNA]</scope>
    <source>
        <strain evidence="2 3">NBRC 100819</strain>
    </source>
</reference>
<protein>
    <recommendedName>
        <fullName evidence="1">DUF4240 domain-containing protein</fullName>
    </recommendedName>
</protein>
<accession>A0A511JLS2</accession>
<sequence>MQVNSSRRPADEPTFWSLIDVLGGSVTDESLDRLAETLRGLPPGEIVAFQDRLDTVLASLATLDVRHSDNGASALGDTRRALELSIVAAGHRSLAEVLAQGSVEADDPPDATLGLADIARVTYEDVTGSAWPEPDLWAELAKHRLVSATLVGMTRRQKSHPVVLAVESALDRWTNSGVYSRAIHAGDFGLLYCHGALYDPRIPGAVTGTWWRSRRGPGVLKVTFQIDLDSVEAADEEAAEAFVRTIIDGLARQYGLPSSTATLGTP</sequence>
<dbReference type="Proteomes" id="UP000321049">
    <property type="component" value="Unassembled WGS sequence"/>
</dbReference>
<name>A0A511JLS2_9CELL</name>
<evidence type="ECO:0000259" key="1">
    <source>
        <dbReference type="Pfam" id="PF14024"/>
    </source>
</evidence>
<dbReference type="EMBL" id="BJWH01000012">
    <property type="protein sequence ID" value="GEL98948.1"/>
    <property type="molecule type" value="Genomic_DNA"/>
</dbReference>
<evidence type="ECO:0000313" key="3">
    <source>
        <dbReference type="Proteomes" id="UP000321049"/>
    </source>
</evidence>
<dbReference type="AlphaFoldDB" id="A0A511JLS2"/>
<proteinExistence type="predicted"/>
<evidence type="ECO:0000313" key="2">
    <source>
        <dbReference type="EMBL" id="GEL98948.1"/>
    </source>
</evidence>
<feature type="domain" description="DUF4240" evidence="1">
    <location>
        <begin position="11"/>
        <end position="67"/>
    </location>
</feature>
<organism evidence="2 3">
    <name type="scientific">Cellulomonas terrae</name>
    <dbReference type="NCBI Taxonomy" id="311234"/>
    <lineage>
        <taxon>Bacteria</taxon>
        <taxon>Bacillati</taxon>
        <taxon>Actinomycetota</taxon>
        <taxon>Actinomycetes</taxon>
        <taxon>Micrococcales</taxon>
        <taxon>Cellulomonadaceae</taxon>
        <taxon>Cellulomonas</taxon>
    </lineage>
</organism>
<comment type="caution">
    <text evidence="2">The sequence shown here is derived from an EMBL/GenBank/DDBJ whole genome shotgun (WGS) entry which is preliminary data.</text>
</comment>
<dbReference type="InterPro" id="IPR025334">
    <property type="entry name" value="DUF4240"/>
</dbReference>
<keyword evidence="3" id="KW-1185">Reference proteome</keyword>
<gene>
    <name evidence="2" type="ORF">CTE05_24950</name>
</gene>